<feature type="compositionally biased region" description="Polar residues" evidence="2">
    <location>
        <begin position="1571"/>
        <end position="1586"/>
    </location>
</feature>
<feature type="compositionally biased region" description="Polar residues" evidence="2">
    <location>
        <begin position="1506"/>
        <end position="1529"/>
    </location>
</feature>
<sequence>MSRYAPSDYRPARDRSRSPPRFADRRTSVASVGYGSRASDLTRGGTDAPRGPRSQFDGGRPPLGSGPPGPGPSRGGYAGRGEIRELRDAPPLGSSDRGRPFKDRDFDRRERMTSPRGRSPPRPFRESRDFPRELDIPRARRGSRDGPPSAGSTYSDAAAPFSSAPPFRGGFGRARGRGDFEFRGGRGGRRPHDDRDLFRRDRSPPPPASRWLRDARDISRDAREPERRDDRRFDRRDDERRPEWSDRERDIDRTRRDPPQPRLENRASNDSLASGSSHPPPAPHVNPDRLALLESAGADTSIRRPSLTPSASSTREHRREQPEIPAYLNGRAETTNNRYGSRGSSPPTQAPPVPAFTLSFGTSAQGGAPSQSARAPAELKQAPSSNETNTQETSRPSVPEKPAGPTDVPTAPKSASFVSKPQGAEPPPAAPKAPRALGLDSEPPAAPAQRLHTSRSWESSHANEASAAPGSGEPFGSQSRQHPPVPPSPKAANNRPPHGNQPPSPATQHSGRFPDIAAPTGPKASRTFPAQPTVSPRMPFASQPDAPNVANPPAFARPKTPPPPTAPSGPRNRAFSVSPKVSSTAIPTAPKANRAPPLAPRGLDRGPAAPPRVPERGNPMQPRAPPTAPRAAQWNQWRRPGAPPDRSIPAKRDVTGEEKRRPSVASSNAESTHEPQPTVKQEASEQTKPSDGTVPPAEADQMEVDDQVQPRKPRLSVGHSAQQSFFGKPVEKSAEDSSMSDAPEEAVSSSEDDDLEIEDPALFEAKFERQKRELESQLVDLSSKSVRATTPLESIARLARVSTKDLERFREQGQEMDLDGPKHAAAEKQPPSDESEESVVTPKDEESASVAIQDGEEDMPSARTFRQPSPEVINLPYLFKEPASSFRETHEFGNTLKRQEDNKEGVISALKDEIASAEDEEEDLEAVFAQHYRRWREECESLDREKEAEERVERQQSDEPGPEPDVSPNPVPLSSAEGRRLHKFSSEYEFKQVLKQSEETARLEQEKQDIELKKLQADMEKEAVVPDQLTAKDFQRSCFIDNNRLCDPKSLTRVFAYQPPADNFTDHEQQIFIAAYKETPKKWSEIATLLPGRAARDCIRHYYANKWDGRFKDNRRRKAASRRGRGTKGPPRGKGSAAMADMARADELVQNVSDSGRPKRAAAPTTFGEREVDAKNAIQGQSPAKRNGGASKQDGDSAPEKQVKRRKGAGEKPGRKPKAAQQPLAQIAAAPSMSPNNRFIQGMPPKDDPAMMQTLADASLLTGFHTSNQNVHREPHPVYIQESYPQPMPAQEEPERKPAAAAAPTKPSASSYWSVPEQNDFVKYIAYFGTDFAAIAAHMGTKTQTMIKNHYQRQIDGGNRADLEDAAVVANGRRERGEDMGAPPTPTPINKRKYDNPGPTVQRNLAPQADAMDVDEGPPAPQAQASKHASPPQFSVQSRFGGSAQATPIQSSRVAPSPAPSSATVTPLGQAVATARSMQQQQQQPLGSRMSIFGETRPESRPGLPATSSFRTSQQSTPTGQLTQSSRTVQDAHDSDFIRTLKEEQERAIRMQGQYAQQERQERMEPFQHRASLQQPPAHRSPSSQPLGMLHDRKPISEARPASPPRGFFQSSNPARRSIDSPGFSSLAPAPVSSLASRMSFNPSPPKREEPRSSSVFSAPPAPPAATPAPPPEAPKRSNLLSILNNDSDEPKPPPKRPTDQAISSSMPQRTGSPAQHPLAATPATPSLSNMAPSRREAFGQPSAPPPQTHLQRGLFGQPASGPSPPTVKQEPHPVGQGLQQQPPPPKQDWAARVMGQSSEPVPPSASPAPALEREVRPYFSHHRASALGPLSGPQRHNPSPPPHALMPHSRTPSQSGQGSNQPPREQGRYLPNQAQAPHQVGTPSAQPLQPVAYPPPPPPFSQAPPSQAQNHAHHAHNTSIGRPFSAMHQRTMSREDALRHEQQAFAAHHQAQQQAQQAREHDWRRMEDERRMREDQRLYEERRMQEERMMHERRIHDEREMSDGRRREAAYMAAQEERHRQQQGFSASRPGPPPQMHPTHHPGPSAYDQGQPHAMGMGSLREQSMREAQDLMHQEQERLRRDAAAYRDHEQAAEHARRRHEEAVYPARRTPLGMGGFGGPPPGAPPGSGRR</sequence>
<dbReference type="PANTHER" id="PTHR13992:SF39">
    <property type="entry name" value="SMRTER, ISOFORM G"/>
    <property type="match status" value="1"/>
</dbReference>
<feature type="compositionally biased region" description="Basic and acidic residues" evidence="2">
    <location>
        <begin position="802"/>
        <end position="826"/>
    </location>
</feature>
<feature type="compositionally biased region" description="Polar residues" evidence="2">
    <location>
        <begin position="382"/>
        <end position="396"/>
    </location>
</feature>
<dbReference type="SMART" id="SM00717">
    <property type="entry name" value="SANT"/>
    <property type="match status" value="2"/>
</dbReference>
<gene>
    <name evidence="4" type="ORF">WHR41_00605</name>
</gene>
<dbReference type="GO" id="GO:0006357">
    <property type="term" value="P:regulation of transcription by RNA polymerase II"/>
    <property type="evidence" value="ECO:0007669"/>
    <property type="project" value="TreeGrafter"/>
</dbReference>
<dbReference type="InterPro" id="IPR051571">
    <property type="entry name" value="N-CoR_corepressor"/>
</dbReference>
<feature type="compositionally biased region" description="Basic and acidic residues" evidence="2">
    <location>
        <begin position="211"/>
        <end position="267"/>
    </location>
</feature>
<organism evidence="4 5">
    <name type="scientific">Cladosporium halotolerans</name>
    <dbReference type="NCBI Taxonomy" id="1052096"/>
    <lineage>
        <taxon>Eukaryota</taxon>
        <taxon>Fungi</taxon>
        <taxon>Dikarya</taxon>
        <taxon>Ascomycota</taxon>
        <taxon>Pezizomycotina</taxon>
        <taxon>Dothideomycetes</taxon>
        <taxon>Dothideomycetidae</taxon>
        <taxon>Cladosporiales</taxon>
        <taxon>Cladosporiaceae</taxon>
        <taxon>Cladosporium</taxon>
    </lineage>
</organism>
<protein>
    <recommendedName>
        <fullName evidence="3">Myb-like domain-containing protein</fullName>
    </recommendedName>
</protein>
<dbReference type="Pfam" id="PF00249">
    <property type="entry name" value="Myb_DNA-binding"/>
    <property type="match status" value="2"/>
</dbReference>
<feature type="region of interest" description="Disordered" evidence="2">
    <location>
        <begin position="1287"/>
        <end position="1311"/>
    </location>
</feature>
<dbReference type="InterPro" id="IPR009057">
    <property type="entry name" value="Homeodomain-like_sf"/>
</dbReference>
<dbReference type="RefSeq" id="XP_069233660.1">
    <property type="nucleotide sequence ID" value="XM_069369211.1"/>
</dbReference>
<feature type="compositionally biased region" description="Basic and acidic residues" evidence="2">
    <location>
        <begin position="176"/>
        <end position="203"/>
    </location>
</feature>
<dbReference type="Gene3D" id="1.10.10.60">
    <property type="entry name" value="Homeodomain-like"/>
    <property type="match status" value="1"/>
</dbReference>
<keyword evidence="1" id="KW-0175">Coiled coil</keyword>
<dbReference type="InterPro" id="IPR001005">
    <property type="entry name" value="SANT/Myb"/>
</dbReference>
<feature type="compositionally biased region" description="Polar residues" evidence="2">
    <location>
        <begin position="664"/>
        <end position="690"/>
    </location>
</feature>
<feature type="domain" description="Myb-like" evidence="3">
    <location>
        <begin position="1060"/>
        <end position="1108"/>
    </location>
</feature>
<feature type="compositionally biased region" description="Basic and acidic residues" evidence="2">
    <location>
        <begin position="648"/>
        <end position="661"/>
    </location>
</feature>
<dbReference type="CDD" id="cd00167">
    <property type="entry name" value="SANT"/>
    <property type="match status" value="2"/>
</dbReference>
<feature type="compositionally biased region" description="Polar residues" evidence="2">
    <location>
        <begin position="332"/>
        <end position="347"/>
    </location>
</feature>
<evidence type="ECO:0000313" key="5">
    <source>
        <dbReference type="Proteomes" id="UP000803884"/>
    </source>
</evidence>
<feature type="compositionally biased region" description="Low complexity" evidence="2">
    <location>
        <begin position="157"/>
        <end position="168"/>
    </location>
</feature>
<accession>A0AB34L494</accession>
<feature type="compositionally biased region" description="Basic and acidic residues" evidence="2">
    <location>
        <begin position="123"/>
        <end position="144"/>
    </location>
</feature>
<feature type="compositionally biased region" description="Pro residues" evidence="2">
    <location>
        <begin position="1893"/>
        <end position="1903"/>
    </location>
</feature>
<feature type="compositionally biased region" description="Low complexity" evidence="2">
    <location>
        <begin position="1944"/>
        <end position="1958"/>
    </location>
</feature>
<feature type="compositionally biased region" description="Polar residues" evidence="2">
    <location>
        <begin position="1851"/>
        <end position="1864"/>
    </location>
</feature>
<evidence type="ECO:0000256" key="2">
    <source>
        <dbReference type="SAM" id="MobiDB-lite"/>
    </source>
</evidence>
<feature type="compositionally biased region" description="Basic and acidic residues" evidence="2">
    <location>
        <begin position="1559"/>
        <end position="1568"/>
    </location>
</feature>
<dbReference type="SUPFAM" id="SSF46689">
    <property type="entry name" value="Homeodomain-like"/>
    <property type="match status" value="2"/>
</dbReference>
<keyword evidence="5" id="KW-1185">Reference proteome</keyword>
<dbReference type="GeneID" id="96002049"/>
<feature type="compositionally biased region" description="Basic and acidic residues" evidence="2">
    <location>
        <begin position="1530"/>
        <end position="1549"/>
    </location>
</feature>
<feature type="compositionally biased region" description="Polar residues" evidence="2">
    <location>
        <begin position="1701"/>
        <end position="1714"/>
    </location>
</feature>
<feature type="region of interest" description="Disordered" evidence="2">
    <location>
        <begin position="939"/>
        <end position="978"/>
    </location>
</feature>
<feature type="compositionally biased region" description="Basic residues" evidence="2">
    <location>
        <begin position="1113"/>
        <end position="1126"/>
    </location>
</feature>
<feature type="region of interest" description="Disordered" evidence="2">
    <location>
        <begin position="802"/>
        <end position="872"/>
    </location>
</feature>
<feature type="compositionally biased region" description="Basic and acidic residues" evidence="2">
    <location>
        <begin position="939"/>
        <end position="957"/>
    </location>
</feature>
<evidence type="ECO:0000256" key="1">
    <source>
        <dbReference type="SAM" id="Coils"/>
    </source>
</evidence>
<name>A0AB34L494_9PEZI</name>
<evidence type="ECO:0000259" key="3">
    <source>
        <dbReference type="SMART" id="SM00717"/>
    </source>
</evidence>
<feature type="compositionally biased region" description="Basic and acidic residues" evidence="2">
    <location>
        <begin position="1689"/>
        <end position="1699"/>
    </location>
</feature>
<feature type="compositionally biased region" description="Polar residues" evidence="2">
    <location>
        <begin position="454"/>
        <end position="463"/>
    </location>
</feature>
<feature type="compositionally biased region" description="Basic and acidic residues" evidence="2">
    <location>
        <begin position="2064"/>
        <end position="2104"/>
    </location>
</feature>
<feature type="compositionally biased region" description="Polar residues" evidence="2">
    <location>
        <begin position="1423"/>
        <end position="1454"/>
    </location>
</feature>
<feature type="domain" description="Myb-like" evidence="3">
    <location>
        <begin position="1309"/>
        <end position="1357"/>
    </location>
</feature>
<comment type="caution">
    <text evidence="4">The sequence shown here is derived from an EMBL/GenBank/DDBJ whole genome shotgun (WGS) entry which is preliminary data.</text>
</comment>
<feature type="compositionally biased region" description="Basic and acidic residues" evidence="2">
    <location>
        <begin position="10"/>
        <end position="27"/>
    </location>
</feature>
<feature type="compositionally biased region" description="Basic and acidic residues" evidence="2">
    <location>
        <begin position="1193"/>
        <end position="1214"/>
    </location>
</feature>
<dbReference type="GO" id="GO:0034967">
    <property type="term" value="C:Set3 complex"/>
    <property type="evidence" value="ECO:0007669"/>
    <property type="project" value="TreeGrafter"/>
</dbReference>
<feature type="compositionally biased region" description="Low complexity" evidence="2">
    <location>
        <begin position="1625"/>
        <end position="1637"/>
    </location>
</feature>
<dbReference type="PANTHER" id="PTHR13992">
    <property type="entry name" value="NUCLEAR RECEPTOR CO-REPRESSOR RELATED NCOR"/>
    <property type="match status" value="1"/>
</dbReference>
<feature type="compositionally biased region" description="Low complexity" evidence="2">
    <location>
        <begin position="1299"/>
        <end position="1311"/>
    </location>
</feature>
<feature type="region of interest" description="Disordered" evidence="2">
    <location>
        <begin position="1371"/>
        <end position="2132"/>
    </location>
</feature>
<feature type="coiled-coil region" evidence="1">
    <location>
        <begin position="993"/>
        <end position="1023"/>
    </location>
</feature>
<evidence type="ECO:0000313" key="4">
    <source>
        <dbReference type="EMBL" id="KAL1590555.1"/>
    </source>
</evidence>
<feature type="region of interest" description="Disordered" evidence="2">
    <location>
        <begin position="1113"/>
        <end position="1250"/>
    </location>
</feature>
<dbReference type="Proteomes" id="UP000803884">
    <property type="component" value="Unassembled WGS sequence"/>
</dbReference>
<proteinExistence type="predicted"/>
<feature type="compositionally biased region" description="Polar residues" evidence="2">
    <location>
        <begin position="1873"/>
        <end position="1885"/>
    </location>
</feature>
<feature type="compositionally biased region" description="Low complexity" evidence="2">
    <location>
        <begin position="1219"/>
        <end position="1231"/>
    </location>
</feature>
<dbReference type="EMBL" id="JAAQHG020000002">
    <property type="protein sequence ID" value="KAL1590555.1"/>
    <property type="molecule type" value="Genomic_DNA"/>
</dbReference>
<reference evidence="4 5" key="1">
    <citation type="journal article" date="2020" name="Microbiol. Resour. Announc.">
        <title>Draft Genome Sequence of a Cladosporium Species Isolated from the Mesophotic Ascidian Didemnum maculosum.</title>
        <authorList>
            <person name="Gioti A."/>
            <person name="Siaperas R."/>
            <person name="Nikolaivits E."/>
            <person name="Le Goff G."/>
            <person name="Ouazzani J."/>
            <person name="Kotoulas G."/>
            <person name="Topakas E."/>
        </authorList>
    </citation>
    <scope>NUCLEOTIDE SEQUENCE [LARGE SCALE GENOMIC DNA]</scope>
    <source>
        <strain evidence="4 5">TM138-S3</strain>
    </source>
</reference>
<feature type="compositionally biased region" description="Polar residues" evidence="2">
    <location>
        <begin position="359"/>
        <end position="373"/>
    </location>
</feature>
<feature type="region of interest" description="Disordered" evidence="2">
    <location>
        <begin position="1"/>
        <end position="755"/>
    </location>
</feature>
<feature type="compositionally biased region" description="Basic and acidic residues" evidence="2">
    <location>
        <begin position="1959"/>
        <end position="2021"/>
    </location>
</feature>
<feature type="compositionally biased region" description="Basic and acidic residues" evidence="2">
    <location>
        <begin position="96"/>
        <end position="113"/>
    </location>
</feature>
<dbReference type="Gene3D" id="1.20.58.1880">
    <property type="match status" value="1"/>
</dbReference>
<feature type="compositionally biased region" description="Pro residues" evidence="2">
    <location>
        <begin position="1660"/>
        <end position="1673"/>
    </location>
</feature>
<feature type="compositionally biased region" description="Basic and acidic residues" evidence="2">
    <location>
        <begin position="1933"/>
        <end position="1943"/>
    </location>
</feature>